<dbReference type="InterPro" id="IPR018668">
    <property type="entry name" value="DNA-binding_VF530-like"/>
</dbReference>
<sequence length="73" mass="8757">MQEQINNPLHGKRLDTIIEYLVEYYGWEELGQRISIRCFNDNPSVKSSLTFLRKTPWAREKVEQLYVKTLLKK</sequence>
<proteinExistence type="predicted"/>
<dbReference type="GO" id="GO:0003677">
    <property type="term" value="F:DNA binding"/>
    <property type="evidence" value="ECO:0007669"/>
    <property type="project" value="InterPro"/>
</dbReference>
<evidence type="ECO:0000313" key="1">
    <source>
        <dbReference type="EMBL" id="RKF30041.1"/>
    </source>
</evidence>
<dbReference type="InterPro" id="IPR036361">
    <property type="entry name" value="SAP_dom_sf"/>
</dbReference>
<dbReference type="Proteomes" id="UP000286402">
    <property type="component" value="Unassembled WGS sequence"/>
</dbReference>
<evidence type="ECO:0000313" key="2">
    <source>
        <dbReference type="Proteomes" id="UP000286402"/>
    </source>
</evidence>
<dbReference type="RefSeq" id="WP_120336572.1">
    <property type="nucleotide sequence ID" value="NZ_CP070350.1"/>
</dbReference>
<dbReference type="Pfam" id="PF09905">
    <property type="entry name" value="VF530"/>
    <property type="match status" value="1"/>
</dbReference>
<organism evidence="1 2">
    <name type="scientific">Sphingobacterium siyangense</name>
    <dbReference type="NCBI Taxonomy" id="459529"/>
    <lineage>
        <taxon>Bacteria</taxon>
        <taxon>Pseudomonadati</taxon>
        <taxon>Bacteroidota</taxon>
        <taxon>Sphingobacteriia</taxon>
        <taxon>Sphingobacteriales</taxon>
        <taxon>Sphingobacteriaceae</taxon>
        <taxon>Sphingobacterium</taxon>
    </lineage>
</organism>
<protein>
    <submittedName>
        <fullName evidence="1">Transporter</fullName>
    </submittedName>
</protein>
<dbReference type="EMBL" id="MCAQ01000030">
    <property type="protein sequence ID" value="RKF30041.1"/>
    <property type="molecule type" value="Genomic_DNA"/>
</dbReference>
<accession>A0A420FB08</accession>
<gene>
    <name evidence="1" type="ORF">BCY89_19710</name>
</gene>
<reference evidence="1 2" key="1">
    <citation type="submission" date="2016-07" db="EMBL/GenBank/DDBJ databases">
        <title>Genome analysis of Sphingobacterium siyangense T12B17.</title>
        <authorList>
            <person name="Xu D."/>
            <person name="Su Y."/>
            <person name="Zheng S."/>
        </authorList>
    </citation>
    <scope>NUCLEOTIDE SEQUENCE [LARGE SCALE GENOMIC DNA]</scope>
    <source>
        <strain evidence="1 2">T12B17</strain>
    </source>
</reference>
<dbReference type="Gene3D" id="1.10.720.30">
    <property type="entry name" value="SAP domain"/>
    <property type="match status" value="1"/>
</dbReference>
<dbReference type="AlphaFoldDB" id="A0A420FB08"/>
<keyword evidence="2" id="KW-1185">Reference proteome</keyword>
<name>A0A420FB08_9SPHI</name>
<comment type="caution">
    <text evidence="1">The sequence shown here is derived from an EMBL/GenBank/DDBJ whole genome shotgun (WGS) entry which is preliminary data.</text>
</comment>